<proteinExistence type="predicted"/>
<evidence type="ECO:0000313" key="2">
    <source>
        <dbReference type="EMBL" id="KAJ1607634.1"/>
    </source>
</evidence>
<gene>
    <name evidence="2" type="ORF">OJ253_2233</name>
</gene>
<dbReference type="PROSITE" id="PS50086">
    <property type="entry name" value="TBC_RABGAP"/>
    <property type="match status" value="1"/>
</dbReference>
<evidence type="ECO:0000259" key="1">
    <source>
        <dbReference type="PROSITE" id="PS50086"/>
    </source>
</evidence>
<feature type="domain" description="Rab-GAP TBC" evidence="1">
    <location>
        <begin position="2430"/>
        <end position="2719"/>
    </location>
</feature>
<dbReference type="InterPro" id="IPR035969">
    <property type="entry name" value="Rab-GAP_TBC_sf"/>
</dbReference>
<dbReference type="Pfam" id="PF00566">
    <property type="entry name" value="RabGAP-TBC"/>
    <property type="match status" value="1"/>
</dbReference>
<organism evidence="2">
    <name type="scientific">Cryptosporidium canis</name>
    <dbReference type="NCBI Taxonomy" id="195482"/>
    <lineage>
        <taxon>Eukaryota</taxon>
        <taxon>Sar</taxon>
        <taxon>Alveolata</taxon>
        <taxon>Apicomplexa</taxon>
        <taxon>Conoidasida</taxon>
        <taxon>Coccidia</taxon>
        <taxon>Eucoccidiorida</taxon>
        <taxon>Eimeriorina</taxon>
        <taxon>Cryptosporidiidae</taxon>
        <taxon>Cryptosporidium</taxon>
    </lineage>
</organism>
<dbReference type="OrthoDB" id="340646at2759"/>
<dbReference type="Proteomes" id="UP001067231">
    <property type="component" value="Unassembled WGS sequence"/>
</dbReference>
<comment type="caution">
    <text evidence="2">The sequence shown here is derived from an EMBL/GenBank/DDBJ whole genome shotgun (WGS) entry which is preliminary data.</text>
</comment>
<dbReference type="PANTHER" id="PTHR22957">
    <property type="entry name" value="TBC1 DOMAIN FAMILY MEMBER GTPASE-ACTIVATING PROTEIN"/>
    <property type="match status" value="1"/>
</dbReference>
<dbReference type="SUPFAM" id="SSF47923">
    <property type="entry name" value="Ypt/Rab-GAP domain of gyp1p"/>
    <property type="match status" value="2"/>
</dbReference>
<dbReference type="GO" id="GO:0005096">
    <property type="term" value="F:GTPase activator activity"/>
    <property type="evidence" value="ECO:0007669"/>
    <property type="project" value="TreeGrafter"/>
</dbReference>
<dbReference type="Gene3D" id="1.10.8.270">
    <property type="entry name" value="putative rabgap domain of human tbc1 domain family member 14 like domains"/>
    <property type="match status" value="1"/>
</dbReference>
<reference evidence="2" key="1">
    <citation type="submission" date="2022-10" db="EMBL/GenBank/DDBJ databases">
        <title>Adaptive evolution leads to modifications in subtelomeric GC content in a zoonotic Cryptosporidium species.</title>
        <authorList>
            <person name="Li J."/>
            <person name="Feng Y."/>
            <person name="Xiao L."/>
        </authorList>
    </citation>
    <scope>NUCLEOTIDE SEQUENCE</scope>
    <source>
        <strain evidence="2">33844</strain>
    </source>
</reference>
<dbReference type="GO" id="GO:0006886">
    <property type="term" value="P:intracellular protein transport"/>
    <property type="evidence" value="ECO:0007669"/>
    <property type="project" value="TreeGrafter"/>
</dbReference>
<name>A0A9D5DFN0_9CRYT</name>
<sequence>MSTLFIDLKSRYLSRYPFLKRETTDITTEAELDLGNIFKNDDVELLELDSTFDKSKLCGLILLYISFTDNDKHLKKKLLKYLRDFMQEIRKIHVNFSDYICFAQNSFNDIIHFVAENMMEDIHTNSTGSELTTNCSEEYQEMIKKYVVSVQYFIGDVFEMFLTSAGLDSKEVLCLDSPPEILFEGMYKLDTVFKKLLICMICVHIPSFKDQEMHVANGNVNFKTYVEIDQHLLLSIISILNRISSITINSCSSTGSLKKYFNILYKMECSDELYNKEARLNKTIYIIFYRILCINDLSSLNKDLITSIGMFSSLLYISEKILDCTSNEYKSLNDIMEHAKEHIERFEFSNTCRISFYRGLVVYCSMIYDITRHEYPIYNDNIFEVSFNELVHLTTNYKSEEDSAYGLQSLLSWISRLKYEILKSDVVSKKASALCFYLNQISEILLSFLDQPMIYYSKLANQILEEFIDYLIVIDSLIEQVTIEEIGSDPFNWFFDLILNNTLSNKYKFLSLYLLFDGILNNSKSNINRFKGRFCKLSKVINFSLDKLDVNTSNGDFIGVQLLHYLVFSLSMNNTSSSSQNLILAWFNLRKKILLGEKDIDRHNWLFLDFIFNTSTQIIKRNSANCNFENEIITIEGKSNMFARMLHIFKKSDMAYYYDKLPTIFSFYFEEMLNRDNMSYMKLSFIQIQILVELKRNGFLLWNNEICADNNLNKLGMTIIFKDSTCFSIDGICFINSLISNDMNVLTHILELLSLSLKPSIFKNYSCKGSWLLNEMESLYIILCNINPLNICSGILFRIISIFDQLFILIKKLLQNNVAMIDKTVYYNWLQKLFIYLKTSIGLQVSTAKVDFYLPIFCALLETFSSEEYIGNVFEYQLSSRYSTNSFVQNLNSQLFSSSNYCSDIISGLLIYNQKLNLQINQLNVTATENISFINRIYYLMKESPNNIRLREYYSFNVLIYYYMKNTNTNSDYQVNLNILFKQLFNFSDFECLKKRNTHTLIGEILYLETIIRIKHFCSNVLFVDNLMFGNNCIPLQSIINLYVISFKAEFTNNSKNHFTSLCEESLKMIYIFTLLLFILTDSNMTHDYSEKLRTDINRKNGLSVETDLEYLNYNISRTVNEICSLFKVILSNINLDTIFETSHKPLNLALEKFNAQNVHFDAFLNHLNAIFVSEESYYFIHRLCVIYMNFILKCDHPGNSENLLETFSSILNSIHCTNKMKGSISQRPETRVRKFPLVKIGVPINNETVKDLNELTYDIRPTLIIPDSGSVNNKIVHSNQQIEYLSKNLLLYIIYSLISADKPHYECNKDRTATHVNDFTLDNEQIDKVFDMFVTNTKYGHKDEYHISNCFLDANKLFKCGNSMNNVEKIYIPSPKRKSNNLCRIICILISVTIRYFMFHQLIKYTIKILIIASLNNTTFHQRKGKLGPDSEDNISRGYKCSIHSNHILAALVSNYKSGSGANYLCEIFDLSLLCGSLFSAINNIKMYDFRAKDENGFILCNSSLNLMSALLKRFSLKANGIECNVECIRYSKNIGNILNNEFKVSELSDNVLVFYRDMFKDTLSAALNRRIDSYYSNSFINEMNTTRFSLKSITSVSRIFEACIIDILLYSNDSQFQGMILLLLSEISITWMDCSFDLAICMIKSIYSRSYFVRIHSAKLLGEIILRTLNISHFNTNPFEYKQNKDIDETLLEIFVNNSIDKHSLITSIFQLIYQSVKTSIRFAKANLIHGILNLGIVLLKKLKNNSGIAYFEPQQFLIYNNLLDFIGNEYMYSSTHTSLKIPLLQLIGLLLELNLTIKGVKLLNALVYHWKNNQTITKMVYLELLNLNSPFECTNKTQNFINEDLTEPIYLIKIIASNTTKHIYLDEFNSLIGQIFTTSKIIHPKILSEFYSSIMENLYHLPELNFNFIQLMSNLIFDHLSSIDYLILEINKSYPLSDIDKNRIVTIIMELICVLIYCLYYIAIDKRSSHNFLGNEHFPSILKTLIGLIYNKVFSEYINCSSANKYLESGNYFNEKNEEFCFSTLDSQVSMLYISVIFVRYYESITDLEVIPSDVVVQLEKVTFEHFLKMIYSSMSYGCQITIEEKLLVCDIIQVIFDSLEFQLSSKTTTKQKSNEKTCKKTNMRTIIGLFCADNNYWYNLMISLIYLMTDEYPSVEERANHIFYSFHHIIKYFCNNFLQRNDISDCAEFNSNSGNNIEQLILLNDQGSCLFSIQIINVIYSSLGSIEVPNNPILFPKELDNICNEYLTISQIATNKIMNYLDTLSPAEFYKDYTKFMVSHFELWEEQIKKETILFERVYSCIKDCPSQLVPIELYGSILADEPNILLFVLLIKKLEIVSKYKMIVYGESSFENTRDFARNLNQELNDNTYFAMDGFEVFEKDEYCSNVEESDFIKFFEYLKSDPKPNFIEYIETICKIKSGQGSFGNIVDIPRLKWMILLHIVPIDFFLLPIDDCYNNISDVLEKERKNYMNSFNKNKLDISKMTSMDPSKFHPLSQTADNPWNEQHKNCELLDEIWKDITRTYSERELFSKPNTRQLLQRILFTWTRENPDFGYKQGMNEIAAILFLINFSQKISVNRQNSEIESHSSGLPGNCKHSLEHIFGRESIEADTYIMFNSVMNSFGLKYMFQTAFNVSNSNDNKSQTDIGKPPIVHSCMNIYRILERVDHELFNHLYTEHGIEPQLIFLRWIRLLFSREFSDLNNSVIIWEYIFCDANQRGKYFGNETKFLTSMDKKDNKEICDIVESCLPILNFIAVSILLTRRNVIINSDFNHTLKLIVNQSNLSINPQEIFSNAKSLCCGAVTEHEYSKSLKSTFFPDPNDTTQKKTLNLNQRNNFFEHRDIHYSQFRQNLHSVSEQDSNAPKLHETLLEVTKSLHASAKTISDIGQLKFNVVNSCKELLRIRRILQEKNI</sequence>
<dbReference type="Gene3D" id="1.10.472.80">
    <property type="entry name" value="Ypt/Rab-GAP domain of gyp1p, domain 3"/>
    <property type="match status" value="1"/>
</dbReference>
<protein>
    <recommendedName>
        <fullName evidence="1">Rab-GAP TBC domain-containing protein</fullName>
    </recommendedName>
</protein>
<accession>A0A9D5DFN0</accession>
<dbReference type="SMART" id="SM00164">
    <property type="entry name" value="TBC"/>
    <property type="match status" value="1"/>
</dbReference>
<dbReference type="EMBL" id="JAPCXC010000056">
    <property type="protein sequence ID" value="KAJ1607634.1"/>
    <property type="molecule type" value="Genomic_DNA"/>
</dbReference>
<dbReference type="InterPro" id="IPR000195">
    <property type="entry name" value="Rab-GAP-TBC_dom"/>
</dbReference>
<dbReference type="PANTHER" id="PTHR22957:SF27">
    <property type="entry name" value="TBC1 DOMAIN FAMILY MEMBER 13"/>
    <property type="match status" value="1"/>
</dbReference>